<comment type="caution">
    <text evidence="2">The sequence shown here is derived from an EMBL/GenBank/DDBJ whole genome shotgun (WGS) entry which is preliminary data.</text>
</comment>
<dbReference type="PIRSF" id="PIRSF016481">
    <property type="entry name" value="Pilus_assembly_PilP"/>
    <property type="match status" value="1"/>
</dbReference>
<organism evidence="2 3">
    <name type="scientific">Shewanella fodinae</name>
    <dbReference type="NCBI Taxonomy" id="552357"/>
    <lineage>
        <taxon>Bacteria</taxon>
        <taxon>Pseudomonadati</taxon>
        <taxon>Pseudomonadota</taxon>
        <taxon>Gammaproteobacteria</taxon>
        <taxon>Alteromonadales</taxon>
        <taxon>Shewanellaceae</taxon>
        <taxon>Shewanella</taxon>
    </lineage>
</organism>
<proteinExistence type="predicted"/>
<evidence type="ECO:0000256" key="1">
    <source>
        <dbReference type="SAM" id="SignalP"/>
    </source>
</evidence>
<keyword evidence="1" id="KW-0732">Signal</keyword>
<dbReference type="PROSITE" id="PS51257">
    <property type="entry name" value="PROKAR_LIPOPROTEIN"/>
    <property type="match status" value="1"/>
</dbReference>
<gene>
    <name evidence="2" type="ORF">EDC91_13618</name>
</gene>
<dbReference type="RefSeq" id="WP_133040318.1">
    <property type="nucleotide sequence ID" value="NZ_BMXW01000028.1"/>
</dbReference>
<keyword evidence="3" id="KW-1185">Reference proteome</keyword>
<feature type="chain" id="PRO_5020679304" evidence="1">
    <location>
        <begin position="22"/>
        <end position="171"/>
    </location>
</feature>
<protein>
    <submittedName>
        <fullName evidence="2">Type IV pilus assembly protein PilP</fullName>
    </submittedName>
</protein>
<dbReference type="OrthoDB" id="5296580at2"/>
<reference evidence="2 3" key="1">
    <citation type="submission" date="2019-03" db="EMBL/GenBank/DDBJ databases">
        <title>Freshwater and sediment microbial communities from various areas in North America, analyzing microbe dynamics in response to fracking.</title>
        <authorList>
            <person name="Lamendella R."/>
        </authorList>
    </citation>
    <scope>NUCLEOTIDE SEQUENCE [LARGE SCALE GENOMIC DNA]</scope>
    <source>
        <strain evidence="2 3">74A</strain>
    </source>
</reference>
<feature type="signal peptide" evidence="1">
    <location>
        <begin position="1"/>
        <end position="21"/>
    </location>
</feature>
<evidence type="ECO:0000313" key="2">
    <source>
        <dbReference type="EMBL" id="TCN78908.1"/>
    </source>
</evidence>
<name>A0A4V2RRL2_9GAMM</name>
<accession>A0A4V2RRL2</accession>
<dbReference type="AlphaFoldDB" id="A0A4V2RRL2"/>
<sequence>MRWILPLMLMMLLAGCIGDRADLQQFVASVKQQHVARIPPLKEPPKFEHFQYAADLLRSPFVPPSRELTAEAVDTTKDCLHPDLKRRKERLEAYALDNLKMRGTLSDGGVIWALIETSDGNVYRLGVGNYLGLFSGHITKITPSSIDITELIPDGSGCWTERSSSLDLTGE</sequence>
<evidence type="ECO:0000313" key="3">
    <source>
        <dbReference type="Proteomes" id="UP000294832"/>
    </source>
</evidence>
<dbReference type="Pfam" id="PF04351">
    <property type="entry name" value="PilP"/>
    <property type="match status" value="1"/>
</dbReference>
<dbReference type="InterPro" id="IPR007446">
    <property type="entry name" value="PilP"/>
</dbReference>
<dbReference type="Gene3D" id="2.30.30.830">
    <property type="match status" value="1"/>
</dbReference>
<dbReference type="EMBL" id="SLWF01000036">
    <property type="protein sequence ID" value="TCN78908.1"/>
    <property type="molecule type" value="Genomic_DNA"/>
</dbReference>
<dbReference type="Proteomes" id="UP000294832">
    <property type="component" value="Unassembled WGS sequence"/>
</dbReference>